<evidence type="ECO:0000313" key="2">
    <source>
        <dbReference type="EMBL" id="SHJ78752.1"/>
    </source>
</evidence>
<protein>
    <submittedName>
        <fullName evidence="2">Uncharacterized protein</fullName>
    </submittedName>
</protein>
<reference evidence="2 3" key="1">
    <citation type="submission" date="2016-11" db="EMBL/GenBank/DDBJ databases">
        <authorList>
            <person name="Jaros S."/>
            <person name="Januszkiewicz K."/>
            <person name="Wedrychowicz H."/>
        </authorList>
    </citation>
    <scope>NUCLEOTIDE SEQUENCE [LARGE SCALE GENOMIC DNA]</scope>
    <source>
        <strain evidence="2 3">DSM 21074</strain>
    </source>
</reference>
<evidence type="ECO:0000313" key="3">
    <source>
        <dbReference type="Proteomes" id="UP000184418"/>
    </source>
</evidence>
<gene>
    <name evidence="2" type="ORF">SAMN02745146_0154</name>
</gene>
<evidence type="ECO:0000256" key="1">
    <source>
        <dbReference type="SAM" id="MobiDB-lite"/>
    </source>
</evidence>
<organism evidence="2 3">
    <name type="scientific">Hymenobacter daecheongensis DSM 21074</name>
    <dbReference type="NCBI Taxonomy" id="1121955"/>
    <lineage>
        <taxon>Bacteria</taxon>
        <taxon>Pseudomonadati</taxon>
        <taxon>Bacteroidota</taxon>
        <taxon>Cytophagia</taxon>
        <taxon>Cytophagales</taxon>
        <taxon>Hymenobacteraceae</taxon>
        <taxon>Hymenobacter</taxon>
    </lineage>
</organism>
<feature type="region of interest" description="Disordered" evidence="1">
    <location>
        <begin position="24"/>
        <end position="43"/>
    </location>
</feature>
<dbReference type="Proteomes" id="UP000184418">
    <property type="component" value="Unassembled WGS sequence"/>
</dbReference>
<feature type="region of interest" description="Disordered" evidence="1">
    <location>
        <begin position="51"/>
        <end position="95"/>
    </location>
</feature>
<dbReference type="EMBL" id="FQYN01000011">
    <property type="protein sequence ID" value="SHJ78752.1"/>
    <property type="molecule type" value="Genomic_DNA"/>
</dbReference>
<dbReference type="AlphaFoldDB" id="A0A1M6M5Q3"/>
<dbReference type="STRING" id="1121955.SAMN02745146_0154"/>
<proteinExistence type="predicted"/>
<feature type="compositionally biased region" description="Basic and acidic residues" evidence="1">
    <location>
        <begin position="65"/>
        <end position="80"/>
    </location>
</feature>
<accession>A0A1M6M5Q3</accession>
<name>A0A1M6M5Q3_9BACT</name>
<dbReference type="OrthoDB" id="886509at2"/>
<dbReference type="RefSeq" id="WP_073112411.1">
    <property type="nucleotide sequence ID" value="NZ_FQYN01000011.1"/>
</dbReference>
<sequence length="95" mass="10635">MTRLAQHPGLLALTGLLLTAINPPGHGQEGGKMLKKEGKTDDKLLRENRRMMRDGRVNHGQSLSKEPKLVREEDRLDHRQAPAPRKTRRAGGSPR</sequence>
<feature type="compositionally biased region" description="Basic and acidic residues" evidence="1">
    <location>
        <begin position="32"/>
        <end position="43"/>
    </location>
</feature>
<keyword evidence="3" id="KW-1185">Reference proteome</keyword>